<evidence type="ECO:0000256" key="3">
    <source>
        <dbReference type="ARBA" id="ARBA00023274"/>
    </source>
</evidence>
<dbReference type="GO" id="GO:0005840">
    <property type="term" value="C:ribosome"/>
    <property type="evidence" value="ECO:0007669"/>
    <property type="project" value="UniProtKB-KW"/>
</dbReference>
<dbReference type="Gene3D" id="1.10.287.310">
    <property type="match status" value="1"/>
</dbReference>
<proteinExistence type="inferred from homology"/>
<dbReference type="InterPro" id="IPR036049">
    <property type="entry name" value="Ribosomal_uL29_sf"/>
</dbReference>
<gene>
    <name evidence="5" type="primary">rpmC</name>
    <name evidence="6" type="ORF">EDD80_11453</name>
</gene>
<protein>
    <recommendedName>
        <fullName evidence="4 5">Large ribosomal subunit protein uL29</fullName>
    </recommendedName>
</protein>
<reference evidence="6 7" key="1">
    <citation type="submission" date="2019-03" db="EMBL/GenBank/DDBJ databases">
        <title>Genomic Encyclopedia of Type Strains, Phase IV (KMG-IV): sequencing the most valuable type-strain genomes for metagenomic binning, comparative biology and taxonomic classification.</title>
        <authorList>
            <person name="Goeker M."/>
        </authorList>
    </citation>
    <scope>NUCLEOTIDE SEQUENCE [LARGE SCALE GENOMIC DNA]</scope>
    <source>
        <strain evidence="6 7">DSM 21100</strain>
    </source>
</reference>
<dbReference type="NCBIfam" id="TIGR00012">
    <property type="entry name" value="L29"/>
    <property type="match status" value="1"/>
</dbReference>
<dbReference type="GO" id="GO:1990904">
    <property type="term" value="C:ribonucleoprotein complex"/>
    <property type="evidence" value="ECO:0007669"/>
    <property type="project" value="UniProtKB-KW"/>
</dbReference>
<keyword evidence="3 5" id="KW-0687">Ribonucleoprotein</keyword>
<dbReference type="OrthoDB" id="5296761at2"/>
<dbReference type="Pfam" id="PF00831">
    <property type="entry name" value="Ribosomal_L29"/>
    <property type="match status" value="1"/>
</dbReference>
<comment type="caution">
    <text evidence="6">The sequence shown here is derived from an EMBL/GenBank/DDBJ whole genome shotgun (WGS) entry which is preliminary data.</text>
</comment>
<keyword evidence="2 5" id="KW-0689">Ribosomal protein</keyword>
<dbReference type="AlphaFoldDB" id="A0A4R3KM86"/>
<dbReference type="GO" id="GO:0003735">
    <property type="term" value="F:structural constituent of ribosome"/>
    <property type="evidence" value="ECO:0007669"/>
    <property type="project" value="InterPro"/>
</dbReference>
<evidence type="ECO:0000256" key="4">
    <source>
        <dbReference type="ARBA" id="ARBA00035204"/>
    </source>
</evidence>
<sequence length="66" mass="7840">MKYEEVKELTTQELTDRIAEEESNLTRLKFSHAVSALENPLRIRLLKRDIARLNTELTRRRKEATN</sequence>
<dbReference type="InterPro" id="IPR018254">
    <property type="entry name" value="Ribosomal_uL29_CS"/>
</dbReference>
<accession>A0A4R3KM86</accession>
<name>A0A4R3KM86_9SPHI</name>
<dbReference type="RefSeq" id="WP_132130397.1">
    <property type="nucleotide sequence ID" value="NZ_CP042432.1"/>
</dbReference>
<comment type="similarity">
    <text evidence="1 5">Belongs to the universal ribosomal protein uL29 family.</text>
</comment>
<evidence type="ECO:0000256" key="2">
    <source>
        <dbReference type="ARBA" id="ARBA00022980"/>
    </source>
</evidence>
<dbReference type="CDD" id="cd00427">
    <property type="entry name" value="Ribosomal_L29_HIP"/>
    <property type="match status" value="1"/>
</dbReference>
<dbReference type="EMBL" id="SMAD01000014">
    <property type="protein sequence ID" value="TCS85183.1"/>
    <property type="molecule type" value="Genomic_DNA"/>
</dbReference>
<evidence type="ECO:0000313" key="6">
    <source>
        <dbReference type="EMBL" id="TCS85183.1"/>
    </source>
</evidence>
<evidence type="ECO:0000256" key="1">
    <source>
        <dbReference type="ARBA" id="ARBA00009254"/>
    </source>
</evidence>
<dbReference type="Proteomes" id="UP000295807">
    <property type="component" value="Unassembled WGS sequence"/>
</dbReference>
<dbReference type="GO" id="GO:0006412">
    <property type="term" value="P:translation"/>
    <property type="evidence" value="ECO:0007669"/>
    <property type="project" value="UniProtKB-UniRule"/>
</dbReference>
<dbReference type="PROSITE" id="PS00579">
    <property type="entry name" value="RIBOSOMAL_L29"/>
    <property type="match status" value="1"/>
</dbReference>
<dbReference type="SUPFAM" id="SSF46561">
    <property type="entry name" value="Ribosomal protein L29 (L29p)"/>
    <property type="match status" value="1"/>
</dbReference>
<organism evidence="6 7">
    <name type="scientific">Anseongella ginsenosidimutans</name>
    <dbReference type="NCBI Taxonomy" id="496056"/>
    <lineage>
        <taxon>Bacteria</taxon>
        <taxon>Pseudomonadati</taxon>
        <taxon>Bacteroidota</taxon>
        <taxon>Sphingobacteriia</taxon>
        <taxon>Sphingobacteriales</taxon>
        <taxon>Sphingobacteriaceae</taxon>
        <taxon>Anseongella</taxon>
    </lineage>
</organism>
<dbReference type="InterPro" id="IPR001854">
    <property type="entry name" value="Ribosomal_uL29"/>
</dbReference>
<evidence type="ECO:0000256" key="5">
    <source>
        <dbReference type="HAMAP-Rule" id="MF_00374"/>
    </source>
</evidence>
<dbReference type="HAMAP" id="MF_00374">
    <property type="entry name" value="Ribosomal_uL29"/>
    <property type="match status" value="1"/>
</dbReference>
<keyword evidence="7" id="KW-1185">Reference proteome</keyword>
<evidence type="ECO:0000313" key="7">
    <source>
        <dbReference type="Proteomes" id="UP000295807"/>
    </source>
</evidence>